<evidence type="ECO:0000313" key="3">
    <source>
        <dbReference type="Proteomes" id="UP001500279"/>
    </source>
</evidence>
<reference evidence="3" key="1">
    <citation type="journal article" date="2019" name="Int. J. Syst. Evol. Microbiol.">
        <title>The Global Catalogue of Microorganisms (GCM) 10K type strain sequencing project: providing services to taxonomists for standard genome sequencing and annotation.</title>
        <authorList>
            <consortium name="The Broad Institute Genomics Platform"/>
            <consortium name="The Broad Institute Genome Sequencing Center for Infectious Disease"/>
            <person name="Wu L."/>
            <person name="Ma J."/>
        </authorList>
    </citation>
    <scope>NUCLEOTIDE SEQUENCE [LARGE SCALE GENOMIC DNA]</scope>
    <source>
        <strain evidence="3">JCM 15503</strain>
    </source>
</reference>
<evidence type="ECO:0000256" key="1">
    <source>
        <dbReference type="SAM" id="MobiDB-lite"/>
    </source>
</evidence>
<evidence type="ECO:0000313" key="2">
    <source>
        <dbReference type="EMBL" id="GAA0744171.1"/>
    </source>
</evidence>
<dbReference type="EMBL" id="BAAAEW010000004">
    <property type="protein sequence ID" value="GAA0744171.1"/>
    <property type="molecule type" value="Genomic_DNA"/>
</dbReference>
<feature type="region of interest" description="Disordered" evidence="1">
    <location>
        <begin position="1"/>
        <end position="22"/>
    </location>
</feature>
<comment type="caution">
    <text evidence="2">The sequence shown here is derived from an EMBL/GenBank/DDBJ whole genome shotgun (WGS) entry which is preliminary data.</text>
</comment>
<keyword evidence="3" id="KW-1185">Reference proteome</keyword>
<dbReference type="Proteomes" id="UP001500279">
    <property type="component" value="Unassembled WGS sequence"/>
</dbReference>
<organism evidence="2 3">
    <name type="scientific">Ideonella azotifigens</name>
    <dbReference type="NCBI Taxonomy" id="513160"/>
    <lineage>
        <taxon>Bacteria</taxon>
        <taxon>Pseudomonadati</taxon>
        <taxon>Pseudomonadota</taxon>
        <taxon>Betaproteobacteria</taxon>
        <taxon>Burkholderiales</taxon>
        <taxon>Sphaerotilaceae</taxon>
        <taxon>Ideonella</taxon>
    </lineage>
</organism>
<protein>
    <submittedName>
        <fullName evidence="2">Uncharacterized protein</fullName>
    </submittedName>
</protein>
<proteinExistence type="predicted"/>
<accession>A0ABP3V0R4</accession>
<name>A0ABP3V0R4_9BURK</name>
<sequence length="189" mass="19485">MPANPQAGTLLSPREGQDLNPQKTRAACAALMLANALLAGCASTDSTRTTDAVTAPLNDLNLVQADIPPKLLAVQKQPYLVPPGHSCGSLAFEVKELDDVLGPDLDAPPSVADTGLVARGTDEVKGAAFGALRSTTEGLVPFRGWVRKLSGAERYSKQVEAAIAAGTVRRAFLKGLMAARACAPAIVAG</sequence>
<gene>
    <name evidence="2" type="ORF">GCM10009107_09420</name>
</gene>